<reference evidence="14 15" key="2">
    <citation type="journal article" date="2012" name="BMC Genomics">
        <title>The genome of Pelobacter carbinolicus reveals surprising metabolic capabilities and physiological features.</title>
        <authorList>
            <person name="Aklujkar M."/>
            <person name="Haveman S.A."/>
            <person name="Didonato R.Jr."/>
            <person name="Chertkov O."/>
            <person name="Han C.S."/>
            <person name="Land M.L."/>
            <person name="Brown P."/>
            <person name="Lovley D.R."/>
        </authorList>
    </citation>
    <scope>NUCLEOTIDE SEQUENCE [LARGE SCALE GENOMIC DNA]</scope>
    <source>
        <strain evidence="15">DSM 2380 / NBRC 103641 / GraBd1</strain>
    </source>
</reference>
<evidence type="ECO:0000256" key="8">
    <source>
        <dbReference type="HAMAP-Rule" id="MF_01925"/>
    </source>
</evidence>
<evidence type="ECO:0000256" key="6">
    <source>
        <dbReference type="ARBA" id="ARBA00022857"/>
    </source>
</evidence>
<dbReference type="Proteomes" id="UP000002534">
    <property type="component" value="Chromosome"/>
</dbReference>
<evidence type="ECO:0000259" key="13">
    <source>
        <dbReference type="Pfam" id="PF14748"/>
    </source>
</evidence>
<dbReference type="InterPro" id="IPR000304">
    <property type="entry name" value="Pyrroline-COOH_reductase"/>
</dbReference>
<evidence type="ECO:0000256" key="1">
    <source>
        <dbReference type="ARBA" id="ARBA00004496"/>
    </source>
</evidence>
<comment type="subcellular location">
    <subcellularLocation>
        <location evidence="1 8">Cytoplasm</location>
    </subcellularLocation>
</comment>
<feature type="domain" description="Pyrroline-5-carboxylate reductase dimerisation" evidence="13">
    <location>
        <begin position="163"/>
        <end position="267"/>
    </location>
</feature>
<dbReference type="NCBIfam" id="TIGR00112">
    <property type="entry name" value="proC"/>
    <property type="match status" value="1"/>
</dbReference>
<dbReference type="InterPro" id="IPR008927">
    <property type="entry name" value="6-PGluconate_DH-like_C_sf"/>
</dbReference>
<dbReference type="STRING" id="338963.Pcar_0397"/>
<gene>
    <name evidence="8 14" type="primary">proC</name>
    <name evidence="14" type="ordered locus">Pcar_0397</name>
</gene>
<comment type="catalytic activity">
    <reaction evidence="8 11">
        <text>L-proline + NADP(+) = (S)-1-pyrroline-5-carboxylate + NADPH + 2 H(+)</text>
        <dbReference type="Rhea" id="RHEA:14109"/>
        <dbReference type="ChEBI" id="CHEBI:15378"/>
        <dbReference type="ChEBI" id="CHEBI:17388"/>
        <dbReference type="ChEBI" id="CHEBI:57783"/>
        <dbReference type="ChEBI" id="CHEBI:58349"/>
        <dbReference type="ChEBI" id="CHEBI:60039"/>
        <dbReference type="EC" id="1.5.1.2"/>
    </reaction>
</comment>
<dbReference type="SUPFAM" id="SSF51735">
    <property type="entry name" value="NAD(P)-binding Rossmann-fold domains"/>
    <property type="match status" value="1"/>
</dbReference>
<keyword evidence="3 8" id="KW-0963">Cytoplasm</keyword>
<dbReference type="RefSeq" id="WP_011340079.1">
    <property type="nucleotide sequence ID" value="NC_007498.2"/>
</dbReference>
<dbReference type="AlphaFoldDB" id="Q3A7I7"/>
<keyword evidence="4 8" id="KW-0028">Amino-acid biosynthesis</keyword>
<dbReference type="KEGG" id="pca:Pcar_0397"/>
<dbReference type="PROSITE" id="PS00521">
    <property type="entry name" value="P5CR"/>
    <property type="match status" value="1"/>
</dbReference>
<keyword evidence="6 8" id="KW-0521">NADP</keyword>
<evidence type="ECO:0000256" key="3">
    <source>
        <dbReference type="ARBA" id="ARBA00022490"/>
    </source>
</evidence>
<feature type="binding site" evidence="10">
    <location>
        <begin position="71"/>
        <end position="74"/>
    </location>
    <ligand>
        <name>NADP(+)</name>
        <dbReference type="ChEBI" id="CHEBI:58349"/>
    </ligand>
</feature>
<keyword evidence="7 8" id="KW-0560">Oxidoreductase</keyword>
<feature type="domain" description="Pyrroline-5-carboxylate reductase catalytic N-terminal" evidence="12">
    <location>
        <begin position="7"/>
        <end position="100"/>
    </location>
</feature>
<dbReference type="Pfam" id="PF14748">
    <property type="entry name" value="P5CR_dimer"/>
    <property type="match status" value="1"/>
</dbReference>
<sequence>MTELGHIGFIGGGNMGEALIKGLLKSAVPAQQIRVAEPNEARARQLTERYGVICCSESAEVVRQSDLIVLAIKPQIVPMAMPGIAEAFDDSKVLVSIAAGVTTGALEGYFEGAPRVVRVMPNTPALAGAGAAALCPGQHATKDDLATAVHLFEGVGTVHVVNEAQLDAVTGLSGSGPAYVYMVIEAMAAGGVLEGLPMDTALALATQTVLGTAQLVKESGEHPAVLRDKVCSPGGTTIAAVKELEEKGMRAALIKAVSKATKRSRELGKG</sequence>
<keyword evidence="15" id="KW-1185">Reference proteome</keyword>
<proteinExistence type="inferred from homology"/>
<evidence type="ECO:0000256" key="11">
    <source>
        <dbReference type="RuleBase" id="RU003903"/>
    </source>
</evidence>
<dbReference type="PANTHER" id="PTHR11645">
    <property type="entry name" value="PYRROLINE-5-CARBOXYLATE REDUCTASE"/>
    <property type="match status" value="1"/>
</dbReference>
<name>Q3A7I7_SYNC1</name>
<comment type="similarity">
    <text evidence="2 8 11">Belongs to the pyrroline-5-carboxylate reductase family.</text>
</comment>
<organism evidence="14 15">
    <name type="scientific">Syntrophotalea carbinolica (strain DSM 2380 / NBRC 103641 / GraBd1)</name>
    <name type="common">Pelobacter carbinolicus</name>
    <dbReference type="NCBI Taxonomy" id="338963"/>
    <lineage>
        <taxon>Bacteria</taxon>
        <taxon>Pseudomonadati</taxon>
        <taxon>Thermodesulfobacteriota</taxon>
        <taxon>Desulfuromonadia</taxon>
        <taxon>Desulfuromonadales</taxon>
        <taxon>Syntrophotaleaceae</taxon>
        <taxon>Syntrophotalea</taxon>
    </lineage>
</organism>
<evidence type="ECO:0000256" key="9">
    <source>
        <dbReference type="NCBIfam" id="TIGR00112"/>
    </source>
</evidence>
<evidence type="ECO:0000256" key="5">
    <source>
        <dbReference type="ARBA" id="ARBA00022650"/>
    </source>
</evidence>
<keyword evidence="5 8" id="KW-0641">Proline biosynthesis</keyword>
<evidence type="ECO:0000256" key="4">
    <source>
        <dbReference type="ARBA" id="ARBA00022605"/>
    </source>
</evidence>
<accession>Q3A7I7</accession>
<evidence type="ECO:0000256" key="7">
    <source>
        <dbReference type="ARBA" id="ARBA00023002"/>
    </source>
</evidence>
<evidence type="ECO:0000313" key="14">
    <source>
        <dbReference type="EMBL" id="ABA87657.1"/>
    </source>
</evidence>
<dbReference type="EC" id="1.5.1.2" evidence="8 9"/>
<dbReference type="InterPro" id="IPR029036">
    <property type="entry name" value="P5CR_dimer"/>
</dbReference>
<dbReference type="HOGENOM" id="CLU_042344_3_1_7"/>
<comment type="function">
    <text evidence="8">Catalyzes the reduction of 1-pyrroline-5-carboxylate (PCA) to L-proline.</text>
</comment>
<dbReference type="Gene3D" id="1.10.3730.10">
    <property type="entry name" value="ProC C-terminal domain-like"/>
    <property type="match status" value="1"/>
</dbReference>
<dbReference type="UniPathway" id="UPA00098">
    <property type="reaction ID" value="UER00361"/>
</dbReference>
<evidence type="ECO:0000256" key="2">
    <source>
        <dbReference type="ARBA" id="ARBA00005525"/>
    </source>
</evidence>
<dbReference type="PIRSF" id="PIRSF000193">
    <property type="entry name" value="Pyrrol-5-carb_rd"/>
    <property type="match status" value="1"/>
</dbReference>
<dbReference type="PANTHER" id="PTHR11645:SF0">
    <property type="entry name" value="PYRROLINE-5-CARBOXYLATE REDUCTASE 3"/>
    <property type="match status" value="1"/>
</dbReference>
<dbReference type="GO" id="GO:0055129">
    <property type="term" value="P:L-proline biosynthetic process"/>
    <property type="evidence" value="ECO:0007669"/>
    <property type="project" value="UniProtKB-UniRule"/>
</dbReference>
<dbReference type="OrthoDB" id="9805754at2"/>
<dbReference type="GO" id="GO:0004735">
    <property type="term" value="F:pyrroline-5-carboxylate reductase activity"/>
    <property type="evidence" value="ECO:0007669"/>
    <property type="project" value="UniProtKB-UniRule"/>
</dbReference>
<dbReference type="InterPro" id="IPR028939">
    <property type="entry name" value="P5C_Rdtase_cat_N"/>
</dbReference>
<dbReference type="FunFam" id="1.10.3730.10:FF:000001">
    <property type="entry name" value="Pyrroline-5-carboxylate reductase"/>
    <property type="match status" value="1"/>
</dbReference>
<dbReference type="Pfam" id="PF03807">
    <property type="entry name" value="F420_oxidored"/>
    <property type="match status" value="1"/>
</dbReference>
<dbReference type="SUPFAM" id="SSF48179">
    <property type="entry name" value="6-phosphogluconate dehydrogenase C-terminal domain-like"/>
    <property type="match status" value="1"/>
</dbReference>
<feature type="binding site" evidence="10">
    <location>
        <begin position="10"/>
        <end position="15"/>
    </location>
    <ligand>
        <name>NADP(+)</name>
        <dbReference type="ChEBI" id="CHEBI:58349"/>
    </ligand>
</feature>
<comment type="catalytic activity">
    <reaction evidence="8">
        <text>L-proline + NAD(+) = (S)-1-pyrroline-5-carboxylate + NADH + 2 H(+)</text>
        <dbReference type="Rhea" id="RHEA:14105"/>
        <dbReference type="ChEBI" id="CHEBI:15378"/>
        <dbReference type="ChEBI" id="CHEBI:17388"/>
        <dbReference type="ChEBI" id="CHEBI:57540"/>
        <dbReference type="ChEBI" id="CHEBI:57945"/>
        <dbReference type="ChEBI" id="CHEBI:60039"/>
        <dbReference type="EC" id="1.5.1.2"/>
    </reaction>
</comment>
<protein>
    <recommendedName>
        <fullName evidence="8 9">Pyrroline-5-carboxylate reductase</fullName>
        <shortName evidence="8">P5C reductase</shortName>
        <shortName evidence="8">P5CR</shortName>
        <ecNumber evidence="8 9">1.5.1.2</ecNumber>
    </recommendedName>
    <alternativeName>
        <fullName evidence="8">PCA reductase</fullName>
    </alternativeName>
</protein>
<dbReference type="eggNOG" id="COG0345">
    <property type="taxonomic scope" value="Bacteria"/>
</dbReference>
<dbReference type="InterPro" id="IPR036291">
    <property type="entry name" value="NAD(P)-bd_dom_sf"/>
</dbReference>
<evidence type="ECO:0000259" key="12">
    <source>
        <dbReference type="Pfam" id="PF03807"/>
    </source>
</evidence>
<evidence type="ECO:0000256" key="10">
    <source>
        <dbReference type="PIRSR" id="PIRSR000193-1"/>
    </source>
</evidence>
<dbReference type="GO" id="GO:0005737">
    <property type="term" value="C:cytoplasm"/>
    <property type="evidence" value="ECO:0007669"/>
    <property type="project" value="UniProtKB-SubCell"/>
</dbReference>
<evidence type="ECO:0000313" key="15">
    <source>
        <dbReference type="Proteomes" id="UP000002534"/>
    </source>
</evidence>
<dbReference type="HAMAP" id="MF_01925">
    <property type="entry name" value="P5C_reductase"/>
    <property type="match status" value="1"/>
</dbReference>
<dbReference type="EMBL" id="CP000142">
    <property type="protein sequence ID" value="ABA87657.1"/>
    <property type="molecule type" value="Genomic_DNA"/>
</dbReference>
<dbReference type="InterPro" id="IPR053790">
    <property type="entry name" value="P5CR-like_CS"/>
</dbReference>
<reference evidence="15" key="1">
    <citation type="submission" date="2005-10" db="EMBL/GenBank/DDBJ databases">
        <title>Complete sequence of Pelobacter carbinolicus DSM 2380.</title>
        <authorList>
            <person name="Copeland A."/>
            <person name="Lucas S."/>
            <person name="Lapidus A."/>
            <person name="Barry K."/>
            <person name="Detter J.C."/>
            <person name="Glavina T."/>
            <person name="Hammon N."/>
            <person name="Israni S."/>
            <person name="Pitluck S."/>
            <person name="Chertkov O."/>
            <person name="Schmutz J."/>
            <person name="Larimer F."/>
            <person name="Land M."/>
            <person name="Kyrpides N."/>
            <person name="Ivanova N."/>
            <person name="Richardson P."/>
        </authorList>
    </citation>
    <scope>NUCLEOTIDE SEQUENCE [LARGE SCALE GENOMIC DNA]</scope>
    <source>
        <strain evidence="15">DSM 2380 / NBRC 103641 / GraBd1</strain>
    </source>
</reference>
<comment type="pathway">
    <text evidence="8 11">Amino-acid biosynthesis; L-proline biosynthesis; L-proline from L-glutamate 5-semialdehyde: step 1/1.</text>
</comment>
<dbReference type="FunFam" id="3.40.50.720:FF:000190">
    <property type="entry name" value="Pyrroline-5-carboxylate reductase"/>
    <property type="match status" value="1"/>
</dbReference>
<dbReference type="Gene3D" id="3.40.50.720">
    <property type="entry name" value="NAD(P)-binding Rossmann-like Domain"/>
    <property type="match status" value="1"/>
</dbReference>